<comment type="pathway">
    <text evidence="1">Lipid metabolism; fatty acid beta-oxidation.</text>
</comment>
<gene>
    <name evidence="6" type="ORF">CCMP2556_LOCUS19486</name>
</gene>
<dbReference type="Gene3D" id="3.90.226.10">
    <property type="entry name" value="2-enoyl-CoA Hydratase, Chain A, domain 1"/>
    <property type="match status" value="1"/>
</dbReference>
<dbReference type="EMBL" id="CAXAMN010011114">
    <property type="protein sequence ID" value="CAK9034430.1"/>
    <property type="molecule type" value="Genomic_DNA"/>
</dbReference>
<name>A0ABP0L7T5_9DINO</name>
<evidence type="ECO:0000313" key="6">
    <source>
        <dbReference type="EMBL" id="CAK9034430.1"/>
    </source>
</evidence>
<dbReference type="InterPro" id="IPR045002">
    <property type="entry name" value="Ech1-like"/>
</dbReference>
<keyword evidence="7" id="KW-1185">Reference proteome</keyword>
<comment type="caution">
    <text evidence="6">The sequence shown here is derived from an EMBL/GenBank/DDBJ whole genome shotgun (WGS) entry which is preliminary data.</text>
</comment>
<dbReference type="Gene3D" id="1.10.12.10">
    <property type="entry name" value="Lyase 2-enoyl-coa Hydratase, Chain A, domain 2"/>
    <property type="match status" value="1"/>
</dbReference>
<sequence>MWQDAFTSIEMCGKPVIACLHGAVLGAGLELVAACDIRFCTSDASFKLAEVDIGLASDVGGLQRLPKIIGNQSLVRELALSGRQMLGSEAFQHGLVSRIFDTKEAMMSEGLALCQSIASKSPIATLGIKEFLNYTRDNSVKDSLEYAITWNMSMLQGSDLAIATASMVQKSLPEYENLPGAKQSKL</sequence>
<protein>
    <submittedName>
        <fullName evidence="6">Uncharacterized protein</fullName>
    </submittedName>
</protein>
<dbReference type="CDD" id="cd06558">
    <property type="entry name" value="crotonase-like"/>
    <property type="match status" value="1"/>
</dbReference>
<evidence type="ECO:0000256" key="3">
    <source>
        <dbReference type="ARBA" id="ARBA00022832"/>
    </source>
</evidence>
<dbReference type="InterPro" id="IPR001753">
    <property type="entry name" value="Enoyl-CoA_hydra/iso"/>
</dbReference>
<dbReference type="PANTHER" id="PTHR43149:SF1">
    <property type="entry name" value="DELTA(3,5)-DELTA(2,4)-DIENOYL-COA ISOMERASE, MITOCHONDRIAL"/>
    <property type="match status" value="1"/>
</dbReference>
<dbReference type="SUPFAM" id="SSF52096">
    <property type="entry name" value="ClpP/crotonase"/>
    <property type="match status" value="1"/>
</dbReference>
<keyword evidence="3" id="KW-0276">Fatty acid metabolism</keyword>
<reference evidence="6 7" key="1">
    <citation type="submission" date="2024-02" db="EMBL/GenBank/DDBJ databases">
        <authorList>
            <person name="Chen Y."/>
            <person name="Shah S."/>
            <person name="Dougan E. K."/>
            <person name="Thang M."/>
            <person name="Chan C."/>
        </authorList>
    </citation>
    <scope>NUCLEOTIDE SEQUENCE [LARGE SCALE GENOMIC DNA]</scope>
</reference>
<dbReference type="PANTHER" id="PTHR43149">
    <property type="entry name" value="ENOYL-COA HYDRATASE"/>
    <property type="match status" value="1"/>
</dbReference>
<keyword evidence="5" id="KW-0413">Isomerase</keyword>
<proteinExistence type="inferred from homology"/>
<evidence type="ECO:0000256" key="4">
    <source>
        <dbReference type="ARBA" id="ARBA00023098"/>
    </source>
</evidence>
<evidence type="ECO:0000313" key="7">
    <source>
        <dbReference type="Proteomes" id="UP001642484"/>
    </source>
</evidence>
<evidence type="ECO:0000256" key="2">
    <source>
        <dbReference type="ARBA" id="ARBA00005254"/>
    </source>
</evidence>
<dbReference type="InterPro" id="IPR014748">
    <property type="entry name" value="Enoyl-CoA_hydra_C"/>
</dbReference>
<dbReference type="Pfam" id="PF00378">
    <property type="entry name" value="ECH_1"/>
    <property type="match status" value="1"/>
</dbReference>
<dbReference type="InterPro" id="IPR029045">
    <property type="entry name" value="ClpP/crotonase-like_dom_sf"/>
</dbReference>
<evidence type="ECO:0000256" key="5">
    <source>
        <dbReference type="ARBA" id="ARBA00023235"/>
    </source>
</evidence>
<accession>A0ABP0L7T5</accession>
<comment type="similarity">
    <text evidence="2">Belongs to the enoyl-CoA hydratase/isomerase family.</text>
</comment>
<organism evidence="6 7">
    <name type="scientific">Durusdinium trenchii</name>
    <dbReference type="NCBI Taxonomy" id="1381693"/>
    <lineage>
        <taxon>Eukaryota</taxon>
        <taxon>Sar</taxon>
        <taxon>Alveolata</taxon>
        <taxon>Dinophyceae</taxon>
        <taxon>Suessiales</taxon>
        <taxon>Symbiodiniaceae</taxon>
        <taxon>Durusdinium</taxon>
    </lineage>
</organism>
<keyword evidence="4" id="KW-0443">Lipid metabolism</keyword>
<evidence type="ECO:0000256" key="1">
    <source>
        <dbReference type="ARBA" id="ARBA00005005"/>
    </source>
</evidence>
<dbReference type="Proteomes" id="UP001642484">
    <property type="component" value="Unassembled WGS sequence"/>
</dbReference>